<dbReference type="OrthoDB" id="9776116at2"/>
<proteinExistence type="predicted"/>
<evidence type="ECO:0000313" key="3">
    <source>
        <dbReference type="Proteomes" id="UP000076923"/>
    </source>
</evidence>
<dbReference type="EMBL" id="LVWE01000041">
    <property type="protein sequence ID" value="OAD44627.1"/>
    <property type="molecule type" value="Genomic_DNA"/>
</dbReference>
<dbReference type="Proteomes" id="UP000076923">
    <property type="component" value="Unassembled WGS sequence"/>
</dbReference>
<dbReference type="PANTHER" id="PTHR33608">
    <property type="entry name" value="BLL2464 PROTEIN"/>
    <property type="match status" value="1"/>
</dbReference>
<accession>A0A176T9U5</accession>
<evidence type="ECO:0000259" key="1">
    <source>
        <dbReference type="Pfam" id="PF01882"/>
    </source>
</evidence>
<protein>
    <recommendedName>
        <fullName evidence="1">DUF58 domain-containing protein</fullName>
    </recommendedName>
</protein>
<dbReference type="Gene3D" id="3.40.50.410">
    <property type="entry name" value="von Willebrand factor, type A domain"/>
    <property type="match status" value="1"/>
</dbReference>
<dbReference type="RefSeq" id="WP_068450331.1">
    <property type="nucleotide sequence ID" value="NZ_CANKUV010000010.1"/>
</dbReference>
<gene>
    <name evidence="2" type="ORF">LPB303_11530</name>
</gene>
<dbReference type="Pfam" id="PF01882">
    <property type="entry name" value="DUF58"/>
    <property type="match status" value="1"/>
</dbReference>
<evidence type="ECO:0000313" key="2">
    <source>
        <dbReference type="EMBL" id="OAD44627.1"/>
    </source>
</evidence>
<dbReference type="InterPro" id="IPR002881">
    <property type="entry name" value="DUF58"/>
</dbReference>
<organism evidence="2 3">
    <name type="scientific">Polaribacter atrinae</name>
    <dbReference type="NCBI Taxonomy" id="1333662"/>
    <lineage>
        <taxon>Bacteria</taxon>
        <taxon>Pseudomonadati</taxon>
        <taxon>Bacteroidota</taxon>
        <taxon>Flavobacteriia</taxon>
        <taxon>Flavobacteriales</taxon>
        <taxon>Flavobacteriaceae</taxon>
    </lineage>
</organism>
<comment type="caution">
    <text evidence="2">The sequence shown here is derived from an EMBL/GenBank/DDBJ whole genome shotgun (WGS) entry which is preliminary data.</text>
</comment>
<dbReference type="STRING" id="1333662.LPB303_11530"/>
<feature type="domain" description="DUF58" evidence="1">
    <location>
        <begin position="44"/>
        <end position="261"/>
    </location>
</feature>
<name>A0A176T9U5_9FLAO</name>
<sequence length="305" mass="35654">MNLSEVTSEIKNLDLLAKQVVEGFITGIHKSPFHGFSVEFSEHKLYNKGESTRHIDWKLFAKTEKLYTKKYEEETNLRCHIIIDNSASMHYPIVGKQTVGNLNKVGFSAVAAASLMEILKRQRDAVGLSIYADSYEYYAPEKGSERHRKMLLHQLEELMVSNSKSTTETYKYLHEIAEKIHRRSLIFVFTDMFQANKNNEALFEALKHLKFNKHEVVLFHTYDGETEFNFNFDNVPKKFVDVETGEEINLYAENVREKYKELIEGYFNELKSKCLQYKIDYVPVDIHKAYNTILTSYLTSRKKNK</sequence>
<dbReference type="SUPFAM" id="SSF53300">
    <property type="entry name" value="vWA-like"/>
    <property type="match status" value="1"/>
</dbReference>
<dbReference type="PANTHER" id="PTHR33608:SF7">
    <property type="entry name" value="DUF58 DOMAIN-CONTAINING PROTEIN"/>
    <property type="match status" value="1"/>
</dbReference>
<keyword evidence="3" id="KW-1185">Reference proteome</keyword>
<dbReference type="InterPro" id="IPR036465">
    <property type="entry name" value="vWFA_dom_sf"/>
</dbReference>
<dbReference type="AlphaFoldDB" id="A0A176T9U5"/>
<reference evidence="2 3" key="1">
    <citation type="submission" date="2016-02" db="EMBL/GenBank/DDBJ databases">
        <title>Draft genome sequence of Polaribacter atrinae KACC17473.</title>
        <authorList>
            <person name="Shin S.-K."/>
            <person name="Yi H."/>
        </authorList>
    </citation>
    <scope>NUCLEOTIDE SEQUENCE [LARGE SCALE GENOMIC DNA]</scope>
    <source>
        <strain evidence="2 3">KACC 17473</strain>
    </source>
</reference>